<feature type="region of interest" description="Disordered" evidence="1">
    <location>
        <begin position="175"/>
        <end position="207"/>
    </location>
</feature>
<evidence type="ECO:0000313" key="4">
    <source>
        <dbReference type="EMBL" id="RDX58251.1"/>
    </source>
</evidence>
<dbReference type="Pfam" id="PF14364">
    <property type="entry name" value="DUF4408"/>
    <property type="match status" value="1"/>
</dbReference>
<dbReference type="PANTHER" id="PTHR33098">
    <property type="entry name" value="COTTON FIBER (DUF761)"/>
    <property type="match status" value="1"/>
</dbReference>
<dbReference type="Proteomes" id="UP000257109">
    <property type="component" value="Unassembled WGS sequence"/>
</dbReference>
<keyword evidence="2" id="KW-0812">Transmembrane</keyword>
<dbReference type="PANTHER" id="PTHR33098:SF57">
    <property type="entry name" value="DUF4408 DOMAIN PROTEIN"/>
    <property type="match status" value="1"/>
</dbReference>
<keyword evidence="2" id="KW-0472">Membrane</keyword>
<dbReference type="AlphaFoldDB" id="A0A371E0J3"/>
<gene>
    <name evidence="4" type="ORF">CR513_62439</name>
</gene>
<dbReference type="EMBL" id="QJKJ01017681">
    <property type="protein sequence ID" value="RDX58251.1"/>
    <property type="molecule type" value="Genomic_DNA"/>
</dbReference>
<reference evidence="4" key="1">
    <citation type="submission" date="2018-05" db="EMBL/GenBank/DDBJ databases">
        <title>Draft genome of Mucuna pruriens seed.</title>
        <authorList>
            <person name="Nnadi N.E."/>
            <person name="Vos R."/>
            <person name="Hasami M.H."/>
            <person name="Devisetty U.K."/>
            <person name="Aguiy J.C."/>
        </authorList>
    </citation>
    <scope>NUCLEOTIDE SEQUENCE [LARGE SCALE GENOMIC DNA]</scope>
    <source>
        <strain evidence="4">JCA_2017</strain>
    </source>
</reference>
<accession>A0A371E0J3</accession>
<keyword evidence="5" id="KW-1185">Reference proteome</keyword>
<evidence type="ECO:0000313" key="5">
    <source>
        <dbReference type="Proteomes" id="UP000257109"/>
    </source>
</evidence>
<sequence>MTETAGASSVYAAMASWLTPSFLFIFINFVIGTIAITSRFANTTKKQHQLAPSPSLLHRLTSFNLRYHTHEPTATPYSVFDPVQTPDSPRLDGISSSSLLDRIKSFNKTETEVLDPVQSPDLPRLNRVSSSLLDRIKSFNLSFGKEEIEEPDSVQQQLIRAPSILQRIKSFTFDRSASVKDPEPESEAEVTGDGELVEEREEEEGVDAKADDFINRFRQQLRLQRLHSVLRYRDVLKRN</sequence>
<dbReference type="Pfam" id="PF05553">
    <property type="entry name" value="DUF761"/>
    <property type="match status" value="1"/>
</dbReference>
<name>A0A371E0J3_MUCPR</name>
<dbReference type="OrthoDB" id="1685070at2759"/>
<protein>
    <recommendedName>
        <fullName evidence="3">DUF4408 domain-containing protein</fullName>
    </recommendedName>
</protein>
<feature type="transmembrane region" description="Helical" evidence="2">
    <location>
        <begin position="17"/>
        <end position="37"/>
    </location>
</feature>
<evidence type="ECO:0000259" key="3">
    <source>
        <dbReference type="Pfam" id="PF14364"/>
    </source>
</evidence>
<evidence type="ECO:0000256" key="1">
    <source>
        <dbReference type="SAM" id="MobiDB-lite"/>
    </source>
</evidence>
<comment type="caution">
    <text evidence="4">The sequence shown here is derived from an EMBL/GenBank/DDBJ whole genome shotgun (WGS) entry which is preliminary data.</text>
</comment>
<dbReference type="InterPro" id="IPR008480">
    <property type="entry name" value="DUF761_pln"/>
</dbReference>
<dbReference type="InterPro" id="IPR025520">
    <property type="entry name" value="DUF4408"/>
</dbReference>
<proteinExistence type="predicted"/>
<dbReference type="STRING" id="157652.A0A371E0J3"/>
<keyword evidence="2" id="KW-1133">Transmembrane helix</keyword>
<feature type="domain" description="DUF4408" evidence="3">
    <location>
        <begin position="9"/>
        <end position="40"/>
    </location>
</feature>
<feature type="compositionally biased region" description="Acidic residues" evidence="1">
    <location>
        <begin position="184"/>
        <end position="205"/>
    </location>
</feature>
<feature type="non-terminal residue" evidence="4">
    <location>
        <position position="1"/>
    </location>
</feature>
<organism evidence="4 5">
    <name type="scientific">Mucuna pruriens</name>
    <name type="common">Velvet bean</name>
    <name type="synonym">Dolichos pruriens</name>
    <dbReference type="NCBI Taxonomy" id="157652"/>
    <lineage>
        <taxon>Eukaryota</taxon>
        <taxon>Viridiplantae</taxon>
        <taxon>Streptophyta</taxon>
        <taxon>Embryophyta</taxon>
        <taxon>Tracheophyta</taxon>
        <taxon>Spermatophyta</taxon>
        <taxon>Magnoliopsida</taxon>
        <taxon>eudicotyledons</taxon>
        <taxon>Gunneridae</taxon>
        <taxon>Pentapetalae</taxon>
        <taxon>rosids</taxon>
        <taxon>fabids</taxon>
        <taxon>Fabales</taxon>
        <taxon>Fabaceae</taxon>
        <taxon>Papilionoideae</taxon>
        <taxon>50 kb inversion clade</taxon>
        <taxon>NPAAA clade</taxon>
        <taxon>indigoferoid/millettioid clade</taxon>
        <taxon>Phaseoleae</taxon>
        <taxon>Mucuna</taxon>
    </lineage>
</organism>
<evidence type="ECO:0000256" key="2">
    <source>
        <dbReference type="SAM" id="Phobius"/>
    </source>
</evidence>